<name>A0A9J7AW77_9PROT</name>
<reference evidence="2" key="1">
    <citation type="submission" date="2022-08" db="EMBL/GenBank/DDBJ databases">
        <title>Nisaea acidiphila sp. nov., isolated from a marine algal debris and emended description of the genus Nisaea Urios et al. 2008.</title>
        <authorList>
            <person name="Kwon K."/>
        </authorList>
    </citation>
    <scope>NUCLEOTIDE SEQUENCE</scope>
    <source>
        <strain evidence="2">MEBiC11861</strain>
    </source>
</reference>
<dbReference type="SUPFAM" id="SSF51735">
    <property type="entry name" value="NAD(P)-binding Rossmann-fold domains"/>
    <property type="match status" value="1"/>
</dbReference>
<organism evidence="2 3">
    <name type="scientific">Nisaea acidiphila</name>
    <dbReference type="NCBI Taxonomy" id="1862145"/>
    <lineage>
        <taxon>Bacteria</taxon>
        <taxon>Pseudomonadati</taxon>
        <taxon>Pseudomonadota</taxon>
        <taxon>Alphaproteobacteria</taxon>
        <taxon>Rhodospirillales</taxon>
        <taxon>Thalassobaculaceae</taxon>
        <taxon>Nisaea</taxon>
    </lineage>
</organism>
<evidence type="ECO:0000313" key="2">
    <source>
        <dbReference type="EMBL" id="UUX52051.1"/>
    </source>
</evidence>
<dbReference type="InterPro" id="IPR036291">
    <property type="entry name" value="NAD(P)-bd_dom_sf"/>
</dbReference>
<dbReference type="PANTHER" id="PTHR43245:SF13">
    <property type="entry name" value="UDP-D-APIOSE_UDP-D-XYLOSE SYNTHASE 2"/>
    <property type="match status" value="1"/>
</dbReference>
<dbReference type="Gene3D" id="3.40.50.720">
    <property type="entry name" value="NAD(P)-binding Rossmann-like Domain"/>
    <property type="match status" value="1"/>
</dbReference>
<dbReference type="RefSeq" id="WP_257771882.1">
    <property type="nucleotide sequence ID" value="NZ_CP102480.1"/>
</dbReference>
<gene>
    <name evidence="2" type="ORF">NUH88_10190</name>
</gene>
<evidence type="ECO:0000313" key="3">
    <source>
        <dbReference type="Proteomes" id="UP001060336"/>
    </source>
</evidence>
<feature type="domain" description="NAD-dependent epimerase/dehydratase" evidence="1">
    <location>
        <begin position="5"/>
        <end position="223"/>
    </location>
</feature>
<dbReference type="InterPro" id="IPR001509">
    <property type="entry name" value="Epimerase_deHydtase"/>
</dbReference>
<dbReference type="AlphaFoldDB" id="A0A9J7AW77"/>
<proteinExistence type="predicted"/>
<dbReference type="Proteomes" id="UP001060336">
    <property type="component" value="Chromosome"/>
</dbReference>
<evidence type="ECO:0000259" key="1">
    <source>
        <dbReference type="Pfam" id="PF01370"/>
    </source>
</evidence>
<sequence length="304" mass="31630">MKHYLITGGCGFIGGHLAHELSAAGHRVTVLDDFSSGREDNAPPEARIVRGCVTDGALLSELAGTCDGIVHLAAIASVEAAADDPERAVAVNVGGTRNALAAARSGNIPLVYASSAAVYGDAGARRVRESDRCAPISDYGAQKLECERELRGIGPLATIVRPFNVYGPRQHPASPYSGVIARFIALCRTGEPLRINGDGSQSRDFVYIADIVRLLTAALKREAGEPLTVNGCTGQTVTVLELAGAIAAACGTEPDIRHGPARAGDILHSCGDPDLAAASLGFKARTPLDAGLRETVAWQRGTDQ</sequence>
<accession>A0A9J7AW77</accession>
<dbReference type="KEGG" id="naci:NUH88_10190"/>
<dbReference type="PANTHER" id="PTHR43245">
    <property type="entry name" value="BIFUNCTIONAL POLYMYXIN RESISTANCE PROTEIN ARNA"/>
    <property type="match status" value="1"/>
</dbReference>
<dbReference type="InterPro" id="IPR050177">
    <property type="entry name" value="Lipid_A_modif_metabolic_enz"/>
</dbReference>
<keyword evidence="3" id="KW-1185">Reference proteome</keyword>
<dbReference type="EMBL" id="CP102480">
    <property type="protein sequence ID" value="UUX52051.1"/>
    <property type="molecule type" value="Genomic_DNA"/>
</dbReference>
<protein>
    <submittedName>
        <fullName evidence="2">NAD-dependent epimerase/dehydratase family protein</fullName>
    </submittedName>
</protein>
<dbReference type="Pfam" id="PF01370">
    <property type="entry name" value="Epimerase"/>
    <property type="match status" value="1"/>
</dbReference>